<gene>
    <name evidence="2" type="ORF">UFOVP93_18</name>
</gene>
<evidence type="ECO:0000256" key="1">
    <source>
        <dbReference type="SAM" id="MobiDB-lite"/>
    </source>
</evidence>
<protein>
    <submittedName>
        <fullName evidence="2">Cyclodileucine synthase</fullName>
    </submittedName>
</protein>
<name>A0A6J5L519_9CAUD</name>
<dbReference type="GO" id="GO:0016755">
    <property type="term" value="F:aminoacyltransferase activity"/>
    <property type="evidence" value="ECO:0007669"/>
    <property type="project" value="InterPro"/>
</dbReference>
<feature type="compositionally biased region" description="Polar residues" evidence="1">
    <location>
        <begin position="228"/>
        <end position="240"/>
    </location>
</feature>
<sequence length="366" mass="42467">MPLNQAVKKNSHVLWLLSLIQDVTPDAQTKAEFSEMADDLLKTDTIDKITLCYGDTLQRFRLMIQNGSSEEEAALQCRQMAKTWYADNANALEKLKETKNLSILTWDEFLAWPEYADTVRSVERLYKENTKFRRDVDGRIRQELNKIKNDAKISDPIQQTELLKKYLFEECAFQKFAALRRFNYELYKNPLPPAARDIKGNSEFVPPGFLVELYFTQFSRNDKKNPMIPSSTLPNNTMPSTEKHQSTIDIPTPLDYHLPPCGIDMPSHYNNKKTYYYPSERKLREESEKNAFCSIFTAKKSPVLTESHHFSHEMKPSSQKIAEFIEKTLELIPEKDKEEAITLLFNVTTQKLIPLCGFENKNSLKI</sequence>
<organism evidence="2">
    <name type="scientific">uncultured Caudovirales phage</name>
    <dbReference type="NCBI Taxonomy" id="2100421"/>
    <lineage>
        <taxon>Viruses</taxon>
        <taxon>Duplodnaviria</taxon>
        <taxon>Heunggongvirae</taxon>
        <taxon>Uroviricota</taxon>
        <taxon>Caudoviricetes</taxon>
        <taxon>Peduoviridae</taxon>
        <taxon>Maltschvirus</taxon>
        <taxon>Maltschvirus maltsch</taxon>
    </lineage>
</organism>
<proteinExistence type="predicted"/>
<dbReference type="InterPro" id="IPR038622">
    <property type="entry name" value="CDPS_sf"/>
</dbReference>
<reference evidence="2" key="1">
    <citation type="submission" date="2020-04" db="EMBL/GenBank/DDBJ databases">
        <authorList>
            <person name="Chiriac C."/>
            <person name="Salcher M."/>
            <person name="Ghai R."/>
            <person name="Kavagutti S V."/>
        </authorList>
    </citation>
    <scope>NUCLEOTIDE SEQUENCE</scope>
</reference>
<evidence type="ECO:0000313" key="2">
    <source>
        <dbReference type="EMBL" id="CAB4127680.1"/>
    </source>
</evidence>
<feature type="region of interest" description="Disordered" evidence="1">
    <location>
        <begin position="225"/>
        <end position="246"/>
    </location>
</feature>
<dbReference type="Gene3D" id="3.40.50.11710">
    <property type="entry name" value="Cyclodipeptide synthase"/>
    <property type="match status" value="1"/>
</dbReference>
<accession>A0A6J5L519</accession>
<dbReference type="EMBL" id="LR796214">
    <property type="protein sequence ID" value="CAB4127680.1"/>
    <property type="molecule type" value="Genomic_DNA"/>
</dbReference>